<protein>
    <submittedName>
        <fullName evidence="1">Uncharacterized protein</fullName>
    </submittedName>
</protein>
<proteinExistence type="predicted"/>
<reference evidence="1" key="1">
    <citation type="submission" date="2013-07" db="EMBL/GenBank/DDBJ databases">
        <title>The genome of an arbuscular mycorrhizal fungus provides insights into the evolution of the oldest plant symbiosis.</title>
        <authorList>
            <consortium name="DOE Joint Genome Institute"/>
            <person name="Tisserant E."/>
            <person name="Malbreil M."/>
            <person name="Kuo A."/>
            <person name="Kohler A."/>
            <person name="Symeonidi A."/>
            <person name="Balestrini R."/>
            <person name="Charron P."/>
            <person name="Duensing N."/>
            <person name="Frei-dit-Frey N."/>
            <person name="Gianinazzi-Pearson V."/>
            <person name="Gilbert B."/>
            <person name="Handa Y."/>
            <person name="Hijri M."/>
            <person name="Kaul R."/>
            <person name="Kawaguchi M."/>
            <person name="Krajinski F."/>
            <person name="Lammers P."/>
            <person name="Lapierre D."/>
            <person name="Masclaux F.G."/>
            <person name="Murat C."/>
            <person name="Morin E."/>
            <person name="Ndikumana S."/>
            <person name="Pagni M."/>
            <person name="Petitpierre D."/>
            <person name="Requena N."/>
            <person name="Rosikiewicz P."/>
            <person name="Riley R."/>
            <person name="Saito K."/>
            <person name="San Clemente H."/>
            <person name="Shapiro H."/>
            <person name="van Tuinen D."/>
            <person name="Becard G."/>
            <person name="Bonfante P."/>
            <person name="Paszkowski U."/>
            <person name="Shachar-Hill Y."/>
            <person name="Young J.P."/>
            <person name="Sanders I.R."/>
            <person name="Henrissat B."/>
            <person name="Rensing S.A."/>
            <person name="Grigoriev I.V."/>
            <person name="Corradi N."/>
            <person name="Roux C."/>
            <person name="Martin F."/>
        </authorList>
    </citation>
    <scope>NUCLEOTIDE SEQUENCE</scope>
    <source>
        <strain evidence="1">DAOM 197198</strain>
    </source>
</reference>
<sequence length="130" mass="15309">MADVYRDDESKYLKALTAEYPQIAFSKVIKSTSMESSDLFKSQKDLEETLVSLTRKGESTKWSFRSFKEVKEQLEKEEFIQDHFEWVLDGLVDKENELRKEVTHPSVEPEEVEKVVYTIWKILAMDSNSY</sequence>
<dbReference type="EMBL" id="KI287524">
    <property type="protein sequence ID" value="ESA10013.1"/>
    <property type="molecule type" value="Genomic_DNA"/>
</dbReference>
<organism evidence="1">
    <name type="scientific">Rhizophagus irregularis (strain DAOM 181602 / DAOM 197198 / MUCL 43194)</name>
    <name type="common">Arbuscular mycorrhizal fungus</name>
    <name type="synonym">Glomus intraradices</name>
    <dbReference type="NCBI Taxonomy" id="747089"/>
    <lineage>
        <taxon>Eukaryota</taxon>
        <taxon>Fungi</taxon>
        <taxon>Fungi incertae sedis</taxon>
        <taxon>Mucoromycota</taxon>
        <taxon>Glomeromycotina</taxon>
        <taxon>Glomeromycetes</taxon>
        <taxon>Glomerales</taxon>
        <taxon>Glomeraceae</taxon>
        <taxon>Rhizophagus</taxon>
    </lineage>
</organism>
<name>U9TUM6_RHIID</name>
<dbReference type="HOGENOM" id="CLU_1939256_0_0_1"/>
<gene>
    <name evidence="1" type="ORF">GLOINDRAFT_29903</name>
</gene>
<accession>U9TUM6</accession>
<dbReference type="AlphaFoldDB" id="U9TUM6"/>
<evidence type="ECO:0000313" key="1">
    <source>
        <dbReference type="EMBL" id="ESA10013.1"/>
    </source>
</evidence>
<dbReference type="VEuPathDB" id="FungiDB:RhiirFUN_022258"/>